<dbReference type="SUPFAM" id="SSF56801">
    <property type="entry name" value="Acetyl-CoA synthetase-like"/>
    <property type="match status" value="1"/>
</dbReference>
<dbReference type="InterPro" id="IPR020845">
    <property type="entry name" value="AMP-binding_CS"/>
</dbReference>
<dbReference type="Pfam" id="PF00501">
    <property type="entry name" value="AMP-binding"/>
    <property type="match status" value="1"/>
</dbReference>
<evidence type="ECO:0000313" key="6">
    <source>
        <dbReference type="Proteomes" id="UP001396898"/>
    </source>
</evidence>
<comment type="caution">
    <text evidence="5">The sequence shown here is derived from an EMBL/GenBank/DDBJ whole genome shotgun (WGS) entry which is preliminary data.</text>
</comment>
<keyword evidence="2" id="KW-0597">Phosphoprotein</keyword>
<dbReference type="EMBL" id="JAQQWI010000005">
    <property type="protein sequence ID" value="KAK8035851.1"/>
    <property type="molecule type" value="Genomic_DNA"/>
</dbReference>
<dbReference type="InterPro" id="IPR000873">
    <property type="entry name" value="AMP-dep_synth/lig_dom"/>
</dbReference>
<dbReference type="InterPro" id="IPR051414">
    <property type="entry name" value="Adenylate-forming_Reductase"/>
</dbReference>
<name>A0ABR1SNE1_9PEZI</name>
<feature type="domain" description="AMP-dependent synthetase/ligase" evidence="4">
    <location>
        <begin position="39"/>
        <end position="351"/>
    </location>
</feature>
<keyword evidence="3" id="KW-1133">Transmembrane helix</keyword>
<protein>
    <recommendedName>
        <fullName evidence="4">AMP-dependent synthetase/ligase domain-containing protein</fullName>
    </recommendedName>
</protein>
<dbReference type="PANTHER" id="PTHR43439">
    <property type="entry name" value="PHENYLACETATE-COENZYME A LIGASE"/>
    <property type="match status" value="1"/>
</dbReference>
<gene>
    <name evidence="5" type="ORF">PG991_001924</name>
</gene>
<dbReference type="Pfam" id="PF23562">
    <property type="entry name" value="AMP-binding_C_3"/>
    <property type="match status" value="1"/>
</dbReference>
<keyword evidence="3" id="KW-0812">Transmembrane</keyword>
<evidence type="ECO:0000259" key="4">
    <source>
        <dbReference type="Pfam" id="PF00501"/>
    </source>
</evidence>
<reference evidence="5 6" key="1">
    <citation type="submission" date="2023-01" db="EMBL/GenBank/DDBJ databases">
        <title>Analysis of 21 Apiospora genomes using comparative genomics revels a genus with tremendous synthesis potential of carbohydrate active enzymes and secondary metabolites.</title>
        <authorList>
            <person name="Sorensen T."/>
        </authorList>
    </citation>
    <scope>NUCLEOTIDE SEQUENCE [LARGE SCALE GENOMIC DNA]</scope>
    <source>
        <strain evidence="5 6">CBS 20057</strain>
    </source>
</reference>
<organism evidence="5 6">
    <name type="scientific">Apiospora marii</name>
    <dbReference type="NCBI Taxonomy" id="335849"/>
    <lineage>
        <taxon>Eukaryota</taxon>
        <taxon>Fungi</taxon>
        <taxon>Dikarya</taxon>
        <taxon>Ascomycota</taxon>
        <taxon>Pezizomycotina</taxon>
        <taxon>Sordariomycetes</taxon>
        <taxon>Xylariomycetidae</taxon>
        <taxon>Amphisphaeriales</taxon>
        <taxon>Apiosporaceae</taxon>
        <taxon>Apiospora</taxon>
    </lineage>
</organism>
<keyword evidence="3" id="KW-0472">Membrane</keyword>
<dbReference type="Gene3D" id="3.40.50.12780">
    <property type="entry name" value="N-terminal domain of ligase-like"/>
    <property type="match status" value="1"/>
</dbReference>
<evidence type="ECO:0000256" key="2">
    <source>
        <dbReference type="ARBA" id="ARBA00022553"/>
    </source>
</evidence>
<dbReference type="Proteomes" id="UP001396898">
    <property type="component" value="Unassembled WGS sequence"/>
</dbReference>
<evidence type="ECO:0000256" key="1">
    <source>
        <dbReference type="ARBA" id="ARBA00022450"/>
    </source>
</evidence>
<dbReference type="PANTHER" id="PTHR43439:SF2">
    <property type="entry name" value="ENZYME, PUTATIVE (JCVI)-RELATED"/>
    <property type="match status" value="1"/>
</dbReference>
<evidence type="ECO:0000313" key="5">
    <source>
        <dbReference type="EMBL" id="KAK8035851.1"/>
    </source>
</evidence>
<dbReference type="InterPro" id="IPR042099">
    <property type="entry name" value="ANL_N_sf"/>
</dbReference>
<sequence>MTSDSTFPPSSFVDVVETKARDAPNSLYCQVLEADWREKGPRDVTYAQVARAVDALSWWLDERFGPSQDFAAFSYHGESDFRYALLILAAKKTQRKIVIPQVGRLTHEALLSLLDNTACNHWLSGAPVSVQTAAALSSERPGLQCEQLPSLDHWLTVDAATTTPKYPYSKPWEEAMRDPLFVIHSSGTTGIPKHFTWTLAMFSHFNACRDLPGGTVENPHLMLAATRHKRVFWIAPPTWLGGILGLFGLPLFFHAVPVFPPADAPAPLPSDYKLDGAFLTPSHIRDLCLAPGGGGLALLRSFDLVMSAGAAVDAATGDKLCRDVLLAINVGSTEMGALMQHRYADPADWKYYHFDERVGCRMVPHSSTSSDSGSGFGLYELVIDRKPEYARWQPVFELFPDRGVHRSEDLYEPHPTKKDLWLHRGRADDLFKLKWMQQVKATDMESGLERHPLVATALVGGEGRPVPFVILELRGGSEEEMKKDFRDQIGALIDEVNEQVVGQVRIPRDKVIVADSARPFRRLGKGTLDRIGVLADYKEEIEKLYSA</sequence>
<feature type="transmembrane region" description="Helical" evidence="3">
    <location>
        <begin position="231"/>
        <end position="253"/>
    </location>
</feature>
<keyword evidence="1" id="KW-0596">Phosphopantetheine</keyword>
<keyword evidence="6" id="KW-1185">Reference proteome</keyword>
<proteinExistence type="predicted"/>
<evidence type="ECO:0000256" key="3">
    <source>
        <dbReference type="SAM" id="Phobius"/>
    </source>
</evidence>
<accession>A0ABR1SNE1</accession>
<dbReference type="PROSITE" id="PS00455">
    <property type="entry name" value="AMP_BINDING"/>
    <property type="match status" value="1"/>
</dbReference>